<accession>A0ABW6XHU1</accession>
<keyword evidence="6 8" id="KW-0472">Membrane</keyword>
<organism evidence="11 12">
    <name type="scientific">Streptomyces flavochromogenes</name>
    <dbReference type="NCBI Taxonomy" id="68199"/>
    <lineage>
        <taxon>Bacteria</taxon>
        <taxon>Bacillati</taxon>
        <taxon>Actinomycetota</taxon>
        <taxon>Actinomycetes</taxon>
        <taxon>Kitasatosporales</taxon>
        <taxon>Streptomycetaceae</taxon>
        <taxon>Streptomyces</taxon>
    </lineage>
</organism>
<feature type="transmembrane region" description="Helical" evidence="8">
    <location>
        <begin position="44"/>
        <end position="63"/>
    </location>
</feature>
<dbReference type="PANTHER" id="PTHR37820">
    <property type="entry name" value="CELL DIVISION PROTEIN DIVIB"/>
    <property type="match status" value="1"/>
</dbReference>
<evidence type="ECO:0000256" key="8">
    <source>
        <dbReference type="HAMAP-Rule" id="MF_00911"/>
    </source>
</evidence>
<evidence type="ECO:0000256" key="7">
    <source>
        <dbReference type="ARBA" id="ARBA00023306"/>
    </source>
</evidence>
<feature type="region of interest" description="Disordered" evidence="9">
    <location>
        <begin position="1"/>
        <end position="35"/>
    </location>
</feature>
<dbReference type="InterPro" id="IPR026579">
    <property type="entry name" value="FtsQ"/>
</dbReference>
<dbReference type="InterPro" id="IPR050487">
    <property type="entry name" value="FtsQ_DivIB"/>
</dbReference>
<comment type="similarity">
    <text evidence="8">Belongs to the FtsQ/DivIB family. FtsQ subfamily.</text>
</comment>
<evidence type="ECO:0000313" key="11">
    <source>
        <dbReference type="EMBL" id="MFF5917029.1"/>
    </source>
</evidence>
<dbReference type="Pfam" id="PF08478">
    <property type="entry name" value="POTRA_1"/>
    <property type="match status" value="1"/>
</dbReference>
<comment type="caution">
    <text evidence="11">The sequence shown here is derived from an EMBL/GenBank/DDBJ whole genome shotgun (WGS) entry which is preliminary data.</text>
</comment>
<comment type="subcellular location">
    <subcellularLocation>
        <location evidence="8">Cell membrane</location>
        <topology evidence="8">Single-pass type II membrane protein</topology>
    </subcellularLocation>
    <subcellularLocation>
        <location evidence="1">Membrane</location>
    </subcellularLocation>
    <text evidence="8">Localizes to the division septum.</text>
</comment>
<dbReference type="Proteomes" id="UP001602370">
    <property type="component" value="Unassembled WGS sequence"/>
</dbReference>
<name>A0ABW6XHU1_9ACTN</name>
<keyword evidence="4 8" id="KW-0812">Transmembrane</keyword>
<gene>
    <name evidence="8" type="primary">ftsQ</name>
    <name evidence="11" type="ORF">ACFY8C_01600</name>
</gene>
<evidence type="ECO:0000256" key="3">
    <source>
        <dbReference type="ARBA" id="ARBA00022618"/>
    </source>
</evidence>
<dbReference type="HAMAP" id="MF_00911">
    <property type="entry name" value="FtsQ_subfam"/>
    <property type="match status" value="1"/>
</dbReference>
<comment type="function">
    <text evidence="8">Essential cell division protein.</text>
</comment>
<sequence>MAAGPTTAEKSGASESKRSSKGSSDGPSRTGTRNRKFRVPGTRALLIALAVLLLVAGGIWALYGSNWFRVERVKTSGTSVLTPREVESVAAVPVGAPLVTVDTEAIEARLREGFPRIESVDVERSWPHGIRLKVTERKPVLLMEKGGKFIEVDATGMRFATVDTAPRGVPRLVLDIASSPSLRRFGADRLLREAVRVRGELPAEIARNTRVVRVTSYDSVTLELTRGRTVFWGSGEHGPVKARVLTALLKATPKAGHFDVSAPTAPASSGS</sequence>
<dbReference type="InterPro" id="IPR034746">
    <property type="entry name" value="POTRA"/>
</dbReference>
<keyword evidence="7 8" id="KW-0131">Cell cycle</keyword>
<dbReference type="EMBL" id="JBIBDZ010000001">
    <property type="protein sequence ID" value="MFF5917029.1"/>
    <property type="molecule type" value="Genomic_DNA"/>
</dbReference>
<evidence type="ECO:0000256" key="2">
    <source>
        <dbReference type="ARBA" id="ARBA00022475"/>
    </source>
</evidence>
<evidence type="ECO:0000256" key="5">
    <source>
        <dbReference type="ARBA" id="ARBA00022989"/>
    </source>
</evidence>
<proteinExistence type="inferred from homology"/>
<keyword evidence="12" id="KW-1185">Reference proteome</keyword>
<dbReference type="Gene3D" id="3.10.20.310">
    <property type="entry name" value="membrane protein fhac"/>
    <property type="match status" value="1"/>
</dbReference>
<evidence type="ECO:0000256" key="4">
    <source>
        <dbReference type="ARBA" id="ARBA00022692"/>
    </source>
</evidence>
<dbReference type="RefSeq" id="WP_388304387.1">
    <property type="nucleotide sequence ID" value="NZ_JBIBDZ010000001.1"/>
</dbReference>
<reference evidence="11 12" key="1">
    <citation type="submission" date="2024-10" db="EMBL/GenBank/DDBJ databases">
        <title>The Natural Products Discovery Center: Release of the First 8490 Sequenced Strains for Exploring Actinobacteria Biosynthetic Diversity.</title>
        <authorList>
            <person name="Kalkreuter E."/>
            <person name="Kautsar S.A."/>
            <person name="Yang D."/>
            <person name="Bader C.D."/>
            <person name="Teijaro C.N."/>
            <person name="Fluegel L."/>
            <person name="Davis C.M."/>
            <person name="Simpson J.R."/>
            <person name="Lauterbach L."/>
            <person name="Steele A.D."/>
            <person name="Gui C."/>
            <person name="Meng S."/>
            <person name="Li G."/>
            <person name="Viehrig K."/>
            <person name="Ye F."/>
            <person name="Su P."/>
            <person name="Kiefer A.F."/>
            <person name="Nichols A."/>
            <person name="Cepeda A.J."/>
            <person name="Yan W."/>
            <person name="Fan B."/>
            <person name="Jiang Y."/>
            <person name="Adhikari A."/>
            <person name="Zheng C.-J."/>
            <person name="Schuster L."/>
            <person name="Cowan T.M."/>
            <person name="Smanski M.J."/>
            <person name="Chevrette M.G."/>
            <person name="De Carvalho L.P.S."/>
            <person name="Shen B."/>
        </authorList>
    </citation>
    <scope>NUCLEOTIDE SEQUENCE [LARGE SCALE GENOMIC DNA]</scope>
    <source>
        <strain evidence="11 12">NPDC012605</strain>
    </source>
</reference>
<keyword evidence="5 8" id="KW-1133">Transmembrane helix</keyword>
<dbReference type="InterPro" id="IPR013685">
    <property type="entry name" value="POTRA_FtsQ_type"/>
</dbReference>
<evidence type="ECO:0000256" key="9">
    <source>
        <dbReference type="SAM" id="MobiDB-lite"/>
    </source>
</evidence>
<keyword evidence="3 8" id="KW-0132">Cell division</keyword>
<evidence type="ECO:0000256" key="1">
    <source>
        <dbReference type="ARBA" id="ARBA00004370"/>
    </source>
</evidence>
<keyword evidence="2 8" id="KW-1003">Cell membrane</keyword>
<dbReference type="GO" id="GO:0051301">
    <property type="term" value="P:cell division"/>
    <property type="evidence" value="ECO:0007669"/>
    <property type="project" value="UniProtKB-KW"/>
</dbReference>
<evidence type="ECO:0000259" key="10">
    <source>
        <dbReference type="PROSITE" id="PS51779"/>
    </source>
</evidence>
<feature type="domain" description="POTRA" evidence="10">
    <location>
        <begin position="68"/>
        <end position="137"/>
    </location>
</feature>
<evidence type="ECO:0000313" key="12">
    <source>
        <dbReference type="Proteomes" id="UP001602370"/>
    </source>
</evidence>
<evidence type="ECO:0000256" key="6">
    <source>
        <dbReference type="ARBA" id="ARBA00023136"/>
    </source>
</evidence>
<protein>
    <recommendedName>
        <fullName evidence="8">Cell division protein FtsQ</fullName>
    </recommendedName>
</protein>
<dbReference type="PROSITE" id="PS51779">
    <property type="entry name" value="POTRA"/>
    <property type="match status" value="1"/>
</dbReference>
<dbReference type="PANTHER" id="PTHR37820:SF1">
    <property type="entry name" value="CELL DIVISION PROTEIN FTSQ"/>
    <property type="match status" value="1"/>
</dbReference>